<comment type="similarity">
    <text evidence="1 6">Belongs to the cytochrome P450 family.</text>
</comment>
<dbReference type="EMBL" id="JAUJYO010000013">
    <property type="protein sequence ID" value="KAK1300596.1"/>
    <property type="molecule type" value="Genomic_DNA"/>
</dbReference>
<dbReference type="PRINTS" id="PR00385">
    <property type="entry name" value="P450"/>
</dbReference>
<name>A0AAV9DI11_ACOCL</name>
<keyword evidence="5 6" id="KW-0349">Heme</keyword>
<gene>
    <name evidence="8" type="primary">CYP76A2</name>
    <name evidence="8" type="ORF">QJS10_CPB13g00813</name>
</gene>
<proteinExistence type="inferred from homology"/>
<dbReference type="InterPro" id="IPR002401">
    <property type="entry name" value="Cyt_P450_E_grp-I"/>
</dbReference>
<keyword evidence="2 5" id="KW-0479">Metal-binding</keyword>
<evidence type="ECO:0000313" key="8">
    <source>
        <dbReference type="EMBL" id="KAK1300596.1"/>
    </source>
</evidence>
<dbReference type="GO" id="GO:0005506">
    <property type="term" value="F:iron ion binding"/>
    <property type="evidence" value="ECO:0007669"/>
    <property type="project" value="InterPro"/>
</dbReference>
<keyword evidence="7" id="KW-0472">Membrane</keyword>
<dbReference type="GO" id="GO:0051502">
    <property type="term" value="P:diterpene phytoalexin biosynthetic process"/>
    <property type="evidence" value="ECO:0007669"/>
    <property type="project" value="UniProtKB-ARBA"/>
</dbReference>
<feature type="transmembrane region" description="Helical" evidence="7">
    <location>
        <begin position="12"/>
        <end position="31"/>
    </location>
</feature>
<dbReference type="PRINTS" id="PR00463">
    <property type="entry name" value="EP450I"/>
</dbReference>
<keyword evidence="9" id="KW-1185">Reference proteome</keyword>
<keyword evidence="3 6" id="KW-0560">Oxidoreductase</keyword>
<dbReference type="Gene3D" id="1.10.630.10">
    <property type="entry name" value="Cytochrome P450"/>
    <property type="match status" value="1"/>
</dbReference>
<dbReference type="CDD" id="cd11073">
    <property type="entry name" value="CYP76-like"/>
    <property type="match status" value="1"/>
</dbReference>
<dbReference type="GO" id="GO:0016709">
    <property type="term" value="F:oxidoreductase activity, acting on paired donors, with incorporation or reduction of molecular oxygen, NAD(P)H as one donor, and incorporation of one atom of oxygen"/>
    <property type="evidence" value="ECO:0007669"/>
    <property type="project" value="UniProtKB-ARBA"/>
</dbReference>
<feature type="binding site" description="axial binding residue" evidence="5">
    <location>
        <position position="456"/>
    </location>
    <ligand>
        <name>heme</name>
        <dbReference type="ChEBI" id="CHEBI:30413"/>
    </ligand>
    <ligandPart>
        <name>Fe</name>
        <dbReference type="ChEBI" id="CHEBI:18248"/>
    </ligandPart>
</feature>
<dbReference type="PROSITE" id="PS00086">
    <property type="entry name" value="CYTOCHROME_P450"/>
    <property type="match status" value="1"/>
</dbReference>
<dbReference type="FunFam" id="1.10.630.10:FF:000007">
    <property type="entry name" value="Cytochrome P450 76C4"/>
    <property type="match status" value="1"/>
</dbReference>
<keyword evidence="7" id="KW-0812">Transmembrane</keyword>
<dbReference type="SUPFAM" id="SSF48264">
    <property type="entry name" value="Cytochrome P450"/>
    <property type="match status" value="1"/>
</dbReference>
<evidence type="ECO:0000256" key="1">
    <source>
        <dbReference type="ARBA" id="ARBA00010617"/>
    </source>
</evidence>
<dbReference type="PANTHER" id="PTHR47950:SF14">
    <property type="entry name" value="CYTOCHROME P450 76A2-LIKE ISOFORM X1"/>
    <property type="match status" value="1"/>
</dbReference>
<keyword evidence="7" id="KW-1133">Transmembrane helix</keyword>
<dbReference type="InterPro" id="IPR001128">
    <property type="entry name" value="Cyt_P450"/>
</dbReference>
<reference evidence="8" key="2">
    <citation type="submission" date="2023-06" db="EMBL/GenBank/DDBJ databases">
        <authorList>
            <person name="Ma L."/>
            <person name="Liu K.-W."/>
            <person name="Li Z."/>
            <person name="Hsiao Y.-Y."/>
            <person name="Qi Y."/>
            <person name="Fu T."/>
            <person name="Tang G."/>
            <person name="Zhang D."/>
            <person name="Sun W.-H."/>
            <person name="Liu D.-K."/>
            <person name="Li Y."/>
            <person name="Chen G.-Z."/>
            <person name="Liu X.-D."/>
            <person name="Liao X.-Y."/>
            <person name="Jiang Y.-T."/>
            <person name="Yu X."/>
            <person name="Hao Y."/>
            <person name="Huang J."/>
            <person name="Zhao X.-W."/>
            <person name="Ke S."/>
            <person name="Chen Y.-Y."/>
            <person name="Wu W.-L."/>
            <person name="Hsu J.-L."/>
            <person name="Lin Y.-F."/>
            <person name="Huang M.-D."/>
            <person name="Li C.-Y."/>
            <person name="Huang L."/>
            <person name="Wang Z.-W."/>
            <person name="Zhao X."/>
            <person name="Zhong W.-Y."/>
            <person name="Peng D.-H."/>
            <person name="Ahmad S."/>
            <person name="Lan S."/>
            <person name="Zhang J.-S."/>
            <person name="Tsai W.-C."/>
            <person name="Van De Peer Y."/>
            <person name="Liu Z.-J."/>
        </authorList>
    </citation>
    <scope>NUCLEOTIDE SEQUENCE</scope>
    <source>
        <strain evidence="8">CP</strain>
        <tissue evidence="8">Leaves</tissue>
    </source>
</reference>
<dbReference type="InterPro" id="IPR017972">
    <property type="entry name" value="Cyt_P450_CS"/>
</dbReference>
<evidence type="ECO:0000256" key="4">
    <source>
        <dbReference type="ARBA" id="ARBA00023004"/>
    </source>
</evidence>
<dbReference type="InterPro" id="IPR036396">
    <property type="entry name" value="Cyt_P450_sf"/>
</dbReference>
<dbReference type="Proteomes" id="UP001180020">
    <property type="component" value="Unassembled WGS sequence"/>
</dbReference>
<organism evidence="8 9">
    <name type="scientific">Acorus calamus</name>
    <name type="common">Sweet flag</name>
    <dbReference type="NCBI Taxonomy" id="4465"/>
    <lineage>
        <taxon>Eukaryota</taxon>
        <taxon>Viridiplantae</taxon>
        <taxon>Streptophyta</taxon>
        <taxon>Embryophyta</taxon>
        <taxon>Tracheophyta</taxon>
        <taxon>Spermatophyta</taxon>
        <taxon>Magnoliopsida</taxon>
        <taxon>Liliopsida</taxon>
        <taxon>Acoraceae</taxon>
        <taxon>Acorus</taxon>
    </lineage>
</organism>
<evidence type="ECO:0000256" key="2">
    <source>
        <dbReference type="ARBA" id="ARBA00022723"/>
    </source>
</evidence>
<evidence type="ECO:0000256" key="6">
    <source>
        <dbReference type="RuleBase" id="RU000461"/>
    </source>
</evidence>
<accession>A0AAV9DI11</accession>
<dbReference type="AlphaFoldDB" id="A0AAV9DI11"/>
<evidence type="ECO:0000256" key="7">
    <source>
        <dbReference type="SAM" id="Phobius"/>
    </source>
</evidence>
<comment type="cofactor">
    <cofactor evidence="5">
        <name>heme</name>
        <dbReference type="ChEBI" id="CHEBI:30413"/>
    </cofactor>
</comment>
<protein>
    <submittedName>
        <fullName evidence="8">Cytochrome P450 76A2</fullName>
    </submittedName>
</protein>
<evidence type="ECO:0000256" key="5">
    <source>
        <dbReference type="PIRSR" id="PIRSR602401-1"/>
    </source>
</evidence>
<dbReference type="GO" id="GO:0020037">
    <property type="term" value="F:heme binding"/>
    <property type="evidence" value="ECO:0007669"/>
    <property type="project" value="InterPro"/>
</dbReference>
<evidence type="ECO:0000256" key="3">
    <source>
        <dbReference type="ARBA" id="ARBA00023002"/>
    </source>
</evidence>
<dbReference type="Pfam" id="PF00067">
    <property type="entry name" value="p450"/>
    <property type="match status" value="1"/>
</dbReference>
<comment type="caution">
    <text evidence="8">The sequence shown here is derived from an EMBL/GenBank/DDBJ whole genome shotgun (WGS) entry which is preliminary data.</text>
</comment>
<keyword evidence="6" id="KW-0503">Monooxygenase</keyword>
<dbReference type="PANTHER" id="PTHR47950">
    <property type="entry name" value="CYTOCHROME P450, FAMILY 76, SUBFAMILY C, POLYPEPTIDE 5-RELATED"/>
    <property type="match status" value="1"/>
</dbReference>
<sequence>MKITMPNMELGSFWFWSSVCLLAVTTTTLLIQIKRVHSRRLPPGPRGWPLLGNIFDLAGNLPPHETLARLGQKYGPVMWLRLGAVNTLVISSTSAAEEFFKKHDLSFAGRSINEAMKSHAYNEGSLAIAQYGPRWRMLRRLCVSALIAVKQLNETVCVRRKCVDELLGWIAEEAERGPTGYIEISPYVFMMIFNMMGNLVLSRDLVDPKSKVGTEFYLSMQKLMHWSGLPNVADFFPSLRCLDPQGIRGNMDRDLGRAFEIIKGFIEERMQGRCLDDQTNGKKDFLDVVLEFEGDEEKPGKMSDRDLKVFILEMFLAASDTTNTTTEWAMTELLHNPKTMCQAQAELIEVVGLGRKVEESDIDKLRYLKAVVKETMRLHPPIPLLVPRRAVEDVKFMGYQIPKDTQVFVHAWAIGRDSAYWDEPLTFKPERFLNVDLDYFGQHLQFIPFGAGRRMCAGIQLAERVLILVLGSLIHSFDWSIDGTPEDMDMRERIGITLRKAVPLKAKPVPRRTM</sequence>
<reference evidence="8" key="1">
    <citation type="journal article" date="2023" name="Nat. Commun.">
        <title>Diploid and tetraploid genomes of Acorus and the evolution of monocots.</title>
        <authorList>
            <person name="Ma L."/>
            <person name="Liu K.W."/>
            <person name="Li Z."/>
            <person name="Hsiao Y.Y."/>
            <person name="Qi Y."/>
            <person name="Fu T."/>
            <person name="Tang G.D."/>
            <person name="Zhang D."/>
            <person name="Sun W.H."/>
            <person name="Liu D.K."/>
            <person name="Li Y."/>
            <person name="Chen G.Z."/>
            <person name="Liu X.D."/>
            <person name="Liao X.Y."/>
            <person name="Jiang Y.T."/>
            <person name="Yu X."/>
            <person name="Hao Y."/>
            <person name="Huang J."/>
            <person name="Zhao X.W."/>
            <person name="Ke S."/>
            <person name="Chen Y.Y."/>
            <person name="Wu W.L."/>
            <person name="Hsu J.L."/>
            <person name="Lin Y.F."/>
            <person name="Huang M.D."/>
            <person name="Li C.Y."/>
            <person name="Huang L."/>
            <person name="Wang Z.W."/>
            <person name="Zhao X."/>
            <person name="Zhong W.Y."/>
            <person name="Peng D.H."/>
            <person name="Ahmad S."/>
            <person name="Lan S."/>
            <person name="Zhang J.S."/>
            <person name="Tsai W.C."/>
            <person name="Van de Peer Y."/>
            <person name="Liu Z.J."/>
        </authorList>
    </citation>
    <scope>NUCLEOTIDE SEQUENCE</scope>
    <source>
        <strain evidence="8">CP</strain>
    </source>
</reference>
<evidence type="ECO:0000313" key="9">
    <source>
        <dbReference type="Proteomes" id="UP001180020"/>
    </source>
</evidence>
<keyword evidence="4 5" id="KW-0408">Iron</keyword>